<dbReference type="AlphaFoldDB" id="A0A9N9LSJ4"/>
<accession>A0A9N9LSJ4</accession>
<keyword evidence="2" id="KW-0732">Signal</keyword>
<dbReference type="EMBL" id="CAJVRM010000228">
    <property type="protein sequence ID" value="CAG8977649.1"/>
    <property type="molecule type" value="Genomic_DNA"/>
</dbReference>
<name>A0A9N9LSJ4_9HELO</name>
<feature type="region of interest" description="Disordered" evidence="1">
    <location>
        <begin position="87"/>
        <end position="115"/>
    </location>
</feature>
<keyword evidence="4" id="KW-1185">Reference proteome</keyword>
<sequence>MALFVLCVKFISLSKAMEAHYENIILCIPHQSNQKTHILNWLSTIPSFTPRIMLTYRRSIPFPFRVPTTPEESHFCVYDLYPEAGGVAGSGGETAERTSRRILEGRGKEKTGLEEMREDEEILRRF</sequence>
<evidence type="ECO:0000313" key="4">
    <source>
        <dbReference type="Proteomes" id="UP000701801"/>
    </source>
</evidence>
<feature type="chain" id="PRO_5040305937" evidence="2">
    <location>
        <begin position="17"/>
        <end position="126"/>
    </location>
</feature>
<comment type="caution">
    <text evidence="3">The sequence shown here is derived from an EMBL/GenBank/DDBJ whole genome shotgun (WGS) entry which is preliminary data.</text>
</comment>
<dbReference type="OrthoDB" id="10352641at2759"/>
<proteinExistence type="predicted"/>
<organism evidence="3 4">
    <name type="scientific">Hymenoscyphus albidus</name>
    <dbReference type="NCBI Taxonomy" id="595503"/>
    <lineage>
        <taxon>Eukaryota</taxon>
        <taxon>Fungi</taxon>
        <taxon>Dikarya</taxon>
        <taxon>Ascomycota</taxon>
        <taxon>Pezizomycotina</taxon>
        <taxon>Leotiomycetes</taxon>
        <taxon>Helotiales</taxon>
        <taxon>Helotiaceae</taxon>
        <taxon>Hymenoscyphus</taxon>
    </lineage>
</organism>
<evidence type="ECO:0000256" key="1">
    <source>
        <dbReference type="SAM" id="MobiDB-lite"/>
    </source>
</evidence>
<feature type="compositionally biased region" description="Basic and acidic residues" evidence="1">
    <location>
        <begin position="94"/>
        <end position="115"/>
    </location>
</feature>
<reference evidence="3" key="1">
    <citation type="submission" date="2021-07" db="EMBL/GenBank/DDBJ databases">
        <authorList>
            <person name="Durling M."/>
        </authorList>
    </citation>
    <scope>NUCLEOTIDE SEQUENCE</scope>
</reference>
<gene>
    <name evidence="3" type="ORF">HYALB_00006599</name>
</gene>
<evidence type="ECO:0000256" key="2">
    <source>
        <dbReference type="SAM" id="SignalP"/>
    </source>
</evidence>
<protein>
    <submittedName>
        <fullName evidence="3">Uncharacterized protein</fullName>
    </submittedName>
</protein>
<feature type="signal peptide" evidence="2">
    <location>
        <begin position="1"/>
        <end position="16"/>
    </location>
</feature>
<dbReference type="Proteomes" id="UP000701801">
    <property type="component" value="Unassembled WGS sequence"/>
</dbReference>
<evidence type="ECO:0000313" key="3">
    <source>
        <dbReference type="EMBL" id="CAG8977649.1"/>
    </source>
</evidence>